<dbReference type="EMBL" id="JBBUKT010000013">
    <property type="protein sequence ID" value="MEK7953782.1"/>
    <property type="molecule type" value="Genomic_DNA"/>
</dbReference>
<gene>
    <name evidence="2" type="ORF">WKV53_24920</name>
</gene>
<evidence type="ECO:0000256" key="1">
    <source>
        <dbReference type="SAM" id="SignalP"/>
    </source>
</evidence>
<proteinExistence type="predicted"/>
<accession>A0ABU9B497</accession>
<organism evidence="2 3">
    <name type="scientific">Luteolibacter soli</name>
    <dbReference type="NCBI Taxonomy" id="3135280"/>
    <lineage>
        <taxon>Bacteria</taxon>
        <taxon>Pseudomonadati</taxon>
        <taxon>Verrucomicrobiota</taxon>
        <taxon>Verrucomicrobiia</taxon>
        <taxon>Verrucomicrobiales</taxon>
        <taxon>Verrucomicrobiaceae</taxon>
        <taxon>Luteolibacter</taxon>
    </lineage>
</organism>
<keyword evidence="3" id="KW-1185">Reference proteome</keyword>
<reference evidence="2 3" key="1">
    <citation type="submission" date="2024-04" db="EMBL/GenBank/DDBJ databases">
        <title>Luteolibacter sp. isolated from soil.</title>
        <authorList>
            <person name="An J."/>
        </authorList>
    </citation>
    <scope>NUCLEOTIDE SEQUENCE [LARGE SCALE GENOMIC DNA]</scope>
    <source>
        <strain evidence="2 3">Y139</strain>
    </source>
</reference>
<sequence>MKTLLLSSLLLCSQAFAVGEGYTNFIRQTQQETGVVWNMPVVPQGQASSTGTLESKGALFQLWTIETATAKEYMLDQKLVGAYLPAATVTVKTLDPFDKYPRTRADQPFTVTYQVSGLLAGTNLPVASTKVLLEQYTKAYTVTEQKSPLPPASVITGTPFSSAYLTSNGVSTLTFPVTSLKSTDPSKLKGEEYFVVQALGDGTFTQTQIASGFVQVWPVTSGGVQGITSGQKIRFSLPSLTATYTDVYPGSSVWLQIYKGTQKLGTTGTILPGSTWNNTYEYSKGNIVTVTDYNSLATTDGDYTIEMLSQTPFGLERLSYVTFSVDRTIQINAHMAEY</sequence>
<feature type="chain" id="PRO_5046867409" evidence="1">
    <location>
        <begin position="18"/>
        <end position="338"/>
    </location>
</feature>
<dbReference type="RefSeq" id="WP_341407548.1">
    <property type="nucleotide sequence ID" value="NZ_JBBUKT010000013.1"/>
</dbReference>
<feature type="signal peptide" evidence="1">
    <location>
        <begin position="1"/>
        <end position="17"/>
    </location>
</feature>
<evidence type="ECO:0000313" key="3">
    <source>
        <dbReference type="Proteomes" id="UP001371305"/>
    </source>
</evidence>
<protein>
    <submittedName>
        <fullName evidence="2">Uncharacterized protein</fullName>
    </submittedName>
</protein>
<comment type="caution">
    <text evidence="2">The sequence shown here is derived from an EMBL/GenBank/DDBJ whole genome shotgun (WGS) entry which is preliminary data.</text>
</comment>
<name>A0ABU9B497_9BACT</name>
<keyword evidence="1" id="KW-0732">Signal</keyword>
<dbReference type="Proteomes" id="UP001371305">
    <property type="component" value="Unassembled WGS sequence"/>
</dbReference>
<evidence type="ECO:0000313" key="2">
    <source>
        <dbReference type="EMBL" id="MEK7953782.1"/>
    </source>
</evidence>